<dbReference type="Gene3D" id="2.60.40.1730">
    <property type="entry name" value="tricorn interacting facor f3 domain"/>
    <property type="match status" value="1"/>
</dbReference>
<dbReference type="GO" id="GO:0008237">
    <property type="term" value="F:metallopeptidase activity"/>
    <property type="evidence" value="ECO:0007669"/>
    <property type="project" value="UniProtKB-KW"/>
</dbReference>
<name>A0A7C3G810_9PROT</name>
<feature type="binding site" evidence="13">
    <location>
        <begin position="178"/>
        <end position="180"/>
    </location>
    <ligand>
        <name>a peptide</name>
        <dbReference type="ChEBI" id="CHEBI:60466"/>
    </ligand>
</feature>
<dbReference type="Pfam" id="PF01433">
    <property type="entry name" value="Peptidase_M1"/>
    <property type="match status" value="1"/>
</dbReference>
<dbReference type="SUPFAM" id="SSF48371">
    <property type="entry name" value="ARM repeat"/>
    <property type="match status" value="1"/>
</dbReference>
<dbReference type="PRINTS" id="PR00756">
    <property type="entry name" value="ALADIPTASE"/>
</dbReference>
<dbReference type="InterPro" id="IPR049980">
    <property type="entry name" value="LTA4H_cat"/>
</dbReference>
<dbReference type="InterPro" id="IPR015211">
    <property type="entry name" value="Peptidase_M1_C"/>
</dbReference>
<dbReference type="SUPFAM" id="SSF63737">
    <property type="entry name" value="Leukotriene A4 hydrolase N-terminal domain"/>
    <property type="match status" value="1"/>
</dbReference>
<feature type="binding site" evidence="13">
    <location>
        <begin position="304"/>
        <end position="309"/>
    </location>
    <ligand>
        <name>a peptide</name>
        <dbReference type="ChEBI" id="CHEBI:60466"/>
    </ligand>
</feature>
<dbReference type="Proteomes" id="UP000886042">
    <property type="component" value="Unassembled WGS sequence"/>
</dbReference>
<keyword evidence="6" id="KW-0963">Cytoplasm</keyword>
<keyword evidence="11" id="KW-0482">Metalloprotease</keyword>
<feature type="domain" description="Peptidase M1 leukotriene A4 hydrolase/aminopeptidase C-terminal" evidence="16">
    <location>
        <begin position="499"/>
        <end position="637"/>
    </location>
</feature>
<feature type="binding site" evidence="14">
    <location>
        <position position="333"/>
    </location>
    <ligand>
        <name>Zn(2+)</name>
        <dbReference type="ChEBI" id="CHEBI:29105"/>
        <note>catalytic</note>
    </ligand>
</feature>
<evidence type="ECO:0000256" key="8">
    <source>
        <dbReference type="ARBA" id="ARBA00022723"/>
    </source>
</evidence>
<dbReference type="AlphaFoldDB" id="A0A7C3G810"/>
<dbReference type="GO" id="GO:0006508">
    <property type="term" value="P:proteolysis"/>
    <property type="evidence" value="ECO:0007669"/>
    <property type="project" value="UniProtKB-KW"/>
</dbReference>
<evidence type="ECO:0000256" key="9">
    <source>
        <dbReference type="ARBA" id="ARBA00022801"/>
    </source>
</evidence>
<dbReference type="Pfam" id="PF09127">
    <property type="entry name" value="Leuk-A4-hydro_C"/>
    <property type="match status" value="1"/>
</dbReference>
<keyword evidence="9" id="KW-0378">Hydrolase</keyword>
<comment type="similarity">
    <text evidence="3">Belongs to the peptidase M1 family.</text>
</comment>
<dbReference type="Gene3D" id="3.30.2010.30">
    <property type="match status" value="1"/>
</dbReference>
<evidence type="ECO:0000256" key="7">
    <source>
        <dbReference type="ARBA" id="ARBA00022670"/>
    </source>
</evidence>
<feature type="active site" description="Proton acceptor" evidence="12">
    <location>
        <position position="334"/>
    </location>
</feature>
<evidence type="ECO:0000313" key="17">
    <source>
        <dbReference type="EMBL" id="HFB54592.1"/>
    </source>
</evidence>
<gene>
    <name evidence="17" type="ORF">ENJ46_01600</name>
</gene>
<dbReference type="InterPro" id="IPR001930">
    <property type="entry name" value="Peptidase_M1"/>
</dbReference>
<dbReference type="InterPro" id="IPR016024">
    <property type="entry name" value="ARM-type_fold"/>
</dbReference>
<comment type="catalytic activity">
    <reaction evidence="1">
        <text>Release of an N-terminal amino acid, Xaa-|-Yaa- from a peptide, amide or arylamide. Xaa is preferably Ala, but may be most amino acids including Pro (slow action). When a terminal hydrophobic residue is followed by a prolyl residue, the two may be released as an intact Xaa-Pro dipeptide.</text>
        <dbReference type="EC" id="3.4.11.2"/>
    </reaction>
</comment>
<reference evidence="17" key="1">
    <citation type="journal article" date="2020" name="mSystems">
        <title>Genome- and Community-Level Interaction Insights into Carbon Utilization and Element Cycling Functions of Hydrothermarchaeota in Hydrothermal Sediment.</title>
        <authorList>
            <person name="Zhou Z."/>
            <person name="Liu Y."/>
            <person name="Xu W."/>
            <person name="Pan J."/>
            <person name="Luo Z.H."/>
            <person name="Li M."/>
        </authorList>
    </citation>
    <scope>NUCLEOTIDE SEQUENCE [LARGE SCALE GENOMIC DNA]</scope>
    <source>
        <strain evidence="17">HyVt-489</strain>
    </source>
</reference>
<evidence type="ECO:0000256" key="10">
    <source>
        <dbReference type="ARBA" id="ARBA00022833"/>
    </source>
</evidence>
<dbReference type="PROSITE" id="PS51257">
    <property type="entry name" value="PROKAR_LIPOPROTEIN"/>
    <property type="match status" value="1"/>
</dbReference>
<dbReference type="FunFam" id="3.30.2010.30:FF:000001">
    <property type="entry name" value="Leukotriene A(4) hydrolase"/>
    <property type="match status" value="1"/>
</dbReference>
<keyword evidence="15" id="KW-0732">Signal</keyword>
<dbReference type="InterPro" id="IPR038502">
    <property type="entry name" value="M1_LTA-4_hydro/amino_C_sf"/>
</dbReference>
<keyword evidence="7" id="KW-0645">Protease</keyword>
<dbReference type="SMART" id="SM01263">
    <property type="entry name" value="Leuk-A4-hydro_C"/>
    <property type="match status" value="1"/>
</dbReference>
<feature type="chain" id="PRO_5028452670" description="Aminopeptidase N" evidence="15">
    <location>
        <begin position="21"/>
        <end position="639"/>
    </location>
</feature>
<comment type="subcellular location">
    <subcellularLocation>
        <location evidence="2">Cytoplasm</location>
    </subcellularLocation>
</comment>
<dbReference type="InterPro" id="IPR034015">
    <property type="entry name" value="M1_LTA4H"/>
</dbReference>
<evidence type="ECO:0000259" key="16">
    <source>
        <dbReference type="SMART" id="SM01263"/>
    </source>
</evidence>
<feature type="active site" description="Proton donor" evidence="12">
    <location>
        <position position="420"/>
    </location>
</feature>
<dbReference type="InterPro" id="IPR027268">
    <property type="entry name" value="Peptidase_M4/M1_CTD_sf"/>
</dbReference>
<evidence type="ECO:0000256" key="15">
    <source>
        <dbReference type="SAM" id="SignalP"/>
    </source>
</evidence>
<evidence type="ECO:0000256" key="13">
    <source>
        <dbReference type="PIRSR" id="PIRSR634015-2"/>
    </source>
</evidence>
<keyword evidence="8 14" id="KW-0479">Metal-binding</keyword>
<dbReference type="EMBL" id="DRMN01000107">
    <property type="protein sequence ID" value="HFB54592.1"/>
    <property type="molecule type" value="Genomic_DNA"/>
</dbReference>
<feature type="binding site" evidence="14">
    <location>
        <position position="337"/>
    </location>
    <ligand>
        <name>Zn(2+)</name>
        <dbReference type="ChEBI" id="CHEBI:29105"/>
        <note>catalytic</note>
    </ligand>
</feature>
<evidence type="ECO:0000256" key="1">
    <source>
        <dbReference type="ARBA" id="ARBA00000098"/>
    </source>
</evidence>
<dbReference type="Pfam" id="PF17900">
    <property type="entry name" value="Peptidase_M1_N"/>
    <property type="match status" value="1"/>
</dbReference>
<keyword evidence="10 14" id="KW-0862">Zinc</keyword>
<feature type="binding site" evidence="14">
    <location>
        <position position="356"/>
    </location>
    <ligand>
        <name>Zn(2+)</name>
        <dbReference type="ChEBI" id="CHEBI:29105"/>
        <note>catalytic</note>
    </ligand>
</feature>
<dbReference type="InterPro" id="IPR042097">
    <property type="entry name" value="Aminopeptidase_N-like_N_sf"/>
</dbReference>
<evidence type="ECO:0000256" key="5">
    <source>
        <dbReference type="ARBA" id="ARBA00015611"/>
    </source>
</evidence>
<evidence type="ECO:0000256" key="6">
    <source>
        <dbReference type="ARBA" id="ARBA00022490"/>
    </source>
</evidence>
<evidence type="ECO:0000256" key="2">
    <source>
        <dbReference type="ARBA" id="ARBA00004496"/>
    </source>
</evidence>
<evidence type="ECO:0000256" key="14">
    <source>
        <dbReference type="PIRSR" id="PIRSR634015-3"/>
    </source>
</evidence>
<feature type="signal peptide" evidence="15">
    <location>
        <begin position="1"/>
        <end position="20"/>
    </location>
</feature>
<dbReference type="GO" id="GO:0016285">
    <property type="term" value="F:alanyl aminopeptidase activity"/>
    <property type="evidence" value="ECO:0007669"/>
    <property type="project" value="UniProtKB-EC"/>
</dbReference>
<proteinExistence type="inferred from homology"/>
<dbReference type="GO" id="GO:0008270">
    <property type="term" value="F:zinc ion binding"/>
    <property type="evidence" value="ECO:0007669"/>
    <property type="project" value="InterPro"/>
</dbReference>
<dbReference type="InterPro" id="IPR014782">
    <property type="entry name" value="Peptidase_M1_dom"/>
</dbReference>
<feature type="binding site" evidence="13">
    <location>
        <begin position="594"/>
        <end position="596"/>
    </location>
    <ligand>
        <name>a peptide</name>
        <dbReference type="ChEBI" id="CHEBI:60466"/>
    </ligand>
</feature>
<comment type="cofactor">
    <cofactor evidence="14">
        <name>Zn(2+)</name>
        <dbReference type="ChEBI" id="CHEBI:29105"/>
    </cofactor>
    <text evidence="14">Binds 1 zinc ion per subunit.</text>
</comment>
<dbReference type="PANTHER" id="PTHR45726">
    <property type="entry name" value="LEUKOTRIENE A-4 HYDROLASE"/>
    <property type="match status" value="1"/>
</dbReference>
<dbReference type="GO" id="GO:0005737">
    <property type="term" value="C:cytoplasm"/>
    <property type="evidence" value="ECO:0007669"/>
    <property type="project" value="UniProtKB-SubCell"/>
</dbReference>
<dbReference type="EC" id="3.4.11.2" evidence="4"/>
<accession>A0A7C3G810</accession>
<dbReference type="InterPro" id="IPR045357">
    <property type="entry name" value="Aminopeptidase_N-like_N"/>
</dbReference>
<evidence type="ECO:0000256" key="11">
    <source>
        <dbReference type="ARBA" id="ARBA00023049"/>
    </source>
</evidence>
<dbReference type="PANTHER" id="PTHR45726:SF3">
    <property type="entry name" value="LEUKOTRIENE A-4 HYDROLASE"/>
    <property type="match status" value="1"/>
</dbReference>
<comment type="caution">
    <text evidence="17">The sequence shown here is derived from an EMBL/GenBank/DDBJ whole genome shotgun (WGS) entry which is preliminary data.</text>
</comment>
<evidence type="ECO:0000256" key="12">
    <source>
        <dbReference type="PIRSR" id="PIRSR634015-1"/>
    </source>
</evidence>
<protein>
    <recommendedName>
        <fullName evidence="5">Aminopeptidase N</fullName>
        <ecNumber evidence="4">3.4.11.2</ecNumber>
    </recommendedName>
</protein>
<dbReference type="SUPFAM" id="SSF55486">
    <property type="entry name" value="Metalloproteases ('zincins'), catalytic domain"/>
    <property type="match status" value="1"/>
</dbReference>
<dbReference type="CDD" id="cd09599">
    <property type="entry name" value="M1_LTA4H"/>
    <property type="match status" value="1"/>
</dbReference>
<sequence length="639" mass="71961">MSFYKTTFISAIALTLSLSACGNQPRTEDTTPPVQNQTAPVENTAKIIKEDKFTYANYDHVRVTHLALNLDVSFETKTLIGTATLDIKKIDPAAKELVLDTKDLTIRNVSYFAEGAWHDTPFTLDEADELLGQKLSIPLIGDTTKIQITYHTSPKAEGLQWLNPAQTAGKKYPYLFSQAQAINARTIAPLQDTPAVRMTYSATLRVPDALLPLMSAEQGGKNDAGEYTFNMPQPIPSYLLAIAVGDIKFKAINDHIGVYAEDYILDASAEEFSETPLMEEANARLYGPYRWGRYDLIVLPPSFPFGGMENPRLSFMTPTLIAGDKSLTNVVAHELAHSWSGNLATNSSWRDAWLNEGFTSYVENRVMEELYGKNRAAMEQVLSLDDLKRDIKGAERPELTYLKLPADLAHPDDAFSNVAYVKGQFFLAFLEQRFGRDNFDAFLKSYFDHFAFQSLRTEDFVEYLHNELHVKHPDSITHEERDAWIYGPGIPDTFIPPQSDAFDNVAQQARAWLDGTMAANKIKTDDWSTHEWLHFINNLPDTLTIEQFDALNSAFHLNGHPNAEIAFAWYMQAIKGGYDAALPDLERFLMTVGRGKFIYRLYGQLKNNGKADWAHTVYAKARPGYHPIAQRRIDAVLKD</sequence>
<organism evidence="17">
    <name type="scientific">Hellea balneolensis</name>
    <dbReference type="NCBI Taxonomy" id="287478"/>
    <lineage>
        <taxon>Bacteria</taxon>
        <taxon>Pseudomonadati</taxon>
        <taxon>Pseudomonadota</taxon>
        <taxon>Alphaproteobacteria</taxon>
        <taxon>Maricaulales</taxon>
        <taxon>Robiginitomaculaceae</taxon>
        <taxon>Hellea</taxon>
    </lineage>
</organism>
<dbReference type="Gene3D" id="1.25.40.320">
    <property type="entry name" value="Peptidase M1, leukotriene A4 hydrolase/aminopeptidase C-terminal domain"/>
    <property type="match status" value="1"/>
</dbReference>
<evidence type="ECO:0000256" key="3">
    <source>
        <dbReference type="ARBA" id="ARBA00010136"/>
    </source>
</evidence>
<dbReference type="Gene3D" id="1.10.390.10">
    <property type="entry name" value="Neutral Protease Domain 2"/>
    <property type="match status" value="1"/>
</dbReference>
<evidence type="ECO:0000256" key="4">
    <source>
        <dbReference type="ARBA" id="ARBA00012564"/>
    </source>
</evidence>